<dbReference type="EMBL" id="JBHLWO010000001">
    <property type="protein sequence ID" value="MFC0317788.1"/>
    <property type="molecule type" value="Genomic_DNA"/>
</dbReference>
<evidence type="ECO:0008006" key="3">
    <source>
        <dbReference type="Google" id="ProtNLM"/>
    </source>
</evidence>
<reference evidence="1 2" key="1">
    <citation type="submission" date="2024-09" db="EMBL/GenBank/DDBJ databases">
        <authorList>
            <person name="Sun Q."/>
            <person name="Mori K."/>
        </authorList>
    </citation>
    <scope>NUCLEOTIDE SEQUENCE [LARGE SCALE GENOMIC DNA]</scope>
    <source>
        <strain evidence="1 2">CCM 7765</strain>
    </source>
</reference>
<protein>
    <recommendedName>
        <fullName evidence="3">N-acetyltransferase domain-containing protein</fullName>
    </recommendedName>
</protein>
<gene>
    <name evidence="1" type="ORF">ACFFI0_05685</name>
</gene>
<dbReference type="Proteomes" id="UP001589774">
    <property type="component" value="Unassembled WGS sequence"/>
</dbReference>
<dbReference type="InterPro" id="IPR039968">
    <property type="entry name" value="BcerS-like"/>
</dbReference>
<evidence type="ECO:0000313" key="2">
    <source>
        <dbReference type="Proteomes" id="UP001589774"/>
    </source>
</evidence>
<accession>A0ABV6HIP6</accession>
<comment type="caution">
    <text evidence="1">The sequence shown here is derived from an EMBL/GenBank/DDBJ whole genome shotgun (WGS) entry which is preliminary data.</text>
</comment>
<keyword evidence="2" id="KW-1185">Reference proteome</keyword>
<organism evidence="1 2">
    <name type="scientific">Olivibacter oleidegradans</name>
    <dbReference type="NCBI Taxonomy" id="760123"/>
    <lineage>
        <taxon>Bacteria</taxon>
        <taxon>Pseudomonadati</taxon>
        <taxon>Bacteroidota</taxon>
        <taxon>Sphingobacteriia</taxon>
        <taxon>Sphingobacteriales</taxon>
        <taxon>Sphingobacteriaceae</taxon>
        <taxon>Olivibacter</taxon>
    </lineage>
</organism>
<proteinExistence type="predicted"/>
<dbReference type="SUPFAM" id="SSF55729">
    <property type="entry name" value="Acyl-CoA N-acyltransferases (Nat)"/>
    <property type="match status" value="1"/>
</dbReference>
<dbReference type="RefSeq" id="WP_130854417.1">
    <property type="nucleotide sequence ID" value="NZ_JBHLWO010000001.1"/>
</dbReference>
<name>A0ABV6HIP6_9SPHI</name>
<dbReference type="PANTHER" id="PTHR41368:SF1">
    <property type="entry name" value="PROTEIN YGHO"/>
    <property type="match status" value="1"/>
</dbReference>
<dbReference type="InterPro" id="IPR016181">
    <property type="entry name" value="Acyl_CoA_acyltransferase"/>
</dbReference>
<dbReference type="PANTHER" id="PTHR41368">
    <property type="entry name" value="PROTEIN YGHO"/>
    <property type="match status" value="1"/>
</dbReference>
<sequence length="389" mass="45165">MKIKKVDTPALAKIFLEIPLSLYASDKNYIQPLNEDVESVFDRQKNGLFAIGDCCRWVLFDSHGKAIGRIAAFFDTISAKSYAQPTGGCGFFECINDQEAAFALFDVAKEWLKQQGMEAMDGPINFGSRERWWGLLVDGFVEPCYCSNYNPPFYQTLFEAYGFQTYFKQYTYRRLTDGNIDDRYAAKAKRVLGMKGYHFDHVKRHELDRAARQFRMIYNKAWVNHDGVGKMTEEQANKLMKNLKPIVDPIGLWFAYYEGEPVGFFISIPDVNQLLVKYVKGKIGLRGLFVLLWNKWFKRCKTLFGIVFGIVPEHQRKGVEVGLVMESARVFINKKAKTGYEELQMNWIGDFNPKMMNLAQQIGAHIYKTHHTYRYLFDRTKPFERHPIL</sequence>
<dbReference type="Gene3D" id="3.40.630.30">
    <property type="match status" value="1"/>
</dbReference>
<evidence type="ECO:0000313" key="1">
    <source>
        <dbReference type="EMBL" id="MFC0317788.1"/>
    </source>
</evidence>